<keyword evidence="4" id="KW-1185">Reference proteome</keyword>
<dbReference type="EMBL" id="UFVQ01000003">
    <property type="protein sequence ID" value="STC95733.1"/>
    <property type="molecule type" value="Genomic_DNA"/>
</dbReference>
<evidence type="ECO:0000313" key="2">
    <source>
        <dbReference type="EMBL" id="STC95733.1"/>
    </source>
</evidence>
<reference evidence="4" key="3">
    <citation type="submission" date="2018-11" db="EMBL/GenBank/DDBJ databases">
        <title>Proposal to divide the Flavobacteriaceae and reorganize its genera based on Amino Acid Identity values calculated from whole genome sequences.</title>
        <authorList>
            <person name="Nicholson A.C."/>
            <person name="Gulvik C.A."/>
            <person name="Whitney A.M."/>
            <person name="Humrighouse B.W."/>
            <person name="Bell M."/>
            <person name="Holmes B."/>
            <person name="Steigerwalt A.G."/>
            <person name="Villarma A."/>
            <person name="Sheth M."/>
            <person name="Batra D."/>
            <person name="Pryor J."/>
            <person name="Bernardet J.-F."/>
            <person name="Hugo C."/>
            <person name="Kampfer P."/>
            <person name="Newman J."/>
            <person name="McQuiston J.R."/>
        </authorList>
    </citation>
    <scope>NUCLEOTIDE SEQUENCE [LARGE SCALE GENOMIC DNA]</scope>
    <source>
        <strain evidence="4">G0188</strain>
    </source>
</reference>
<reference evidence="2 3" key="1">
    <citation type="submission" date="2018-06" db="EMBL/GenBank/DDBJ databases">
        <authorList>
            <consortium name="Pathogen Informatics"/>
            <person name="Doyle S."/>
        </authorList>
    </citation>
    <scope>NUCLEOTIDE SEQUENCE [LARGE SCALE GENOMIC DNA]</scope>
    <source>
        <strain evidence="2 3">NCTC13533</strain>
    </source>
</reference>
<proteinExistence type="predicted"/>
<dbReference type="EMBL" id="CP033920">
    <property type="protein sequence ID" value="AZA49788.1"/>
    <property type="molecule type" value="Genomic_DNA"/>
</dbReference>
<evidence type="ECO:0000313" key="3">
    <source>
        <dbReference type="Proteomes" id="UP000255224"/>
    </source>
</evidence>
<accession>A0A376DU99</accession>
<evidence type="ECO:0000313" key="4">
    <source>
        <dbReference type="Proteomes" id="UP000273270"/>
    </source>
</evidence>
<evidence type="ECO:0000313" key="1">
    <source>
        <dbReference type="EMBL" id="AZA49788.1"/>
    </source>
</evidence>
<gene>
    <name evidence="1" type="ORF">EG346_17080</name>
    <name evidence="2" type="ORF">NCTC13533_01974</name>
</gene>
<dbReference type="KEGG" id="ccau:EG346_17080"/>
<dbReference type="AlphaFoldDB" id="A0A376DU99"/>
<accession>A0A3G6N9G2</accession>
<name>A0A376DU99_CHRCU</name>
<protein>
    <submittedName>
        <fullName evidence="2">Uncharacterized protein</fullName>
    </submittedName>
</protein>
<dbReference type="Proteomes" id="UP000255224">
    <property type="component" value="Unassembled WGS sequence"/>
</dbReference>
<dbReference type="RefSeq" id="WP_123880273.1">
    <property type="nucleotide sequence ID" value="NZ_CP033920.1"/>
</dbReference>
<reference evidence="1" key="2">
    <citation type="submission" date="2018-11" db="EMBL/GenBank/DDBJ databases">
        <title>Proposal to divide the Flavobacteriaceae and reorganize its genera based on Amino Acid Identity values calculated from whole genome sequences.</title>
        <authorList>
            <person name="Nicholson A.C."/>
            <person name="Gulvik C.A."/>
            <person name="Whitney A.M."/>
            <person name="Humrighouse B.W."/>
            <person name="Bell M."/>
            <person name="Holmes B."/>
            <person name="Steigerwalt A."/>
            <person name="Villarma A."/>
            <person name="Sheth M."/>
            <person name="Batra D."/>
            <person name="Pryor J."/>
            <person name="Bernardet J.-F."/>
            <person name="Hugo C."/>
            <person name="Kampfer P."/>
            <person name="Newman J."/>
            <person name="Mcquiston J.R."/>
        </authorList>
    </citation>
    <scope>NUCLEOTIDE SEQUENCE [LARGE SCALE GENOMIC DNA]</scope>
    <source>
        <strain evidence="1">G0188</strain>
    </source>
</reference>
<organism evidence="2 3">
    <name type="scientific">Chryseobacterium carnipullorum</name>
    <dbReference type="NCBI Taxonomy" id="1124835"/>
    <lineage>
        <taxon>Bacteria</taxon>
        <taxon>Pseudomonadati</taxon>
        <taxon>Bacteroidota</taxon>
        <taxon>Flavobacteriia</taxon>
        <taxon>Flavobacteriales</taxon>
        <taxon>Weeksellaceae</taxon>
        <taxon>Chryseobacterium group</taxon>
        <taxon>Chryseobacterium</taxon>
    </lineage>
</organism>
<dbReference type="Proteomes" id="UP000273270">
    <property type="component" value="Chromosome"/>
</dbReference>
<sequence length="139" mass="16405">MKTFKNDWCIIFLLKYKKFKNIKNRFQLWCLLRSNPSFKEDEDLKVILLNKGYLVDLSGYESQQDPDTGHWLARPSNIPEILQTSKLGEKAVFSSELKSEKSEEFYDKTIVRWGALIGGSYSIYMVGVDFFRYIMDNFF</sequence>